<dbReference type="InParanoid" id="A0A165QJ71"/>
<dbReference type="SUPFAM" id="SSF51735">
    <property type="entry name" value="NAD(P)-binding Rossmann-fold domains"/>
    <property type="match status" value="1"/>
</dbReference>
<dbReference type="AlphaFoldDB" id="A0A165QJ71"/>
<dbReference type="PANTHER" id="PTHR43157">
    <property type="entry name" value="PHOSPHATIDYLINOSITOL-GLYCAN BIOSYNTHESIS CLASS F PROTEIN-RELATED"/>
    <property type="match status" value="1"/>
</dbReference>
<reference evidence="3 4" key="1">
    <citation type="journal article" date="2016" name="Mol. Biol. Evol.">
        <title>Comparative Genomics of Early-Diverging Mushroom-Forming Fungi Provides Insights into the Origins of Lignocellulose Decay Capabilities.</title>
        <authorList>
            <person name="Nagy L.G."/>
            <person name="Riley R."/>
            <person name="Tritt A."/>
            <person name="Adam C."/>
            <person name="Daum C."/>
            <person name="Floudas D."/>
            <person name="Sun H."/>
            <person name="Yadav J.S."/>
            <person name="Pangilinan J."/>
            <person name="Larsson K.H."/>
            <person name="Matsuura K."/>
            <person name="Barry K."/>
            <person name="Labutti K."/>
            <person name="Kuo R."/>
            <person name="Ohm R.A."/>
            <person name="Bhattacharya S.S."/>
            <person name="Shirouzu T."/>
            <person name="Yoshinaga Y."/>
            <person name="Martin F.M."/>
            <person name="Grigoriev I.V."/>
            <person name="Hibbett D.S."/>
        </authorList>
    </citation>
    <scope>NUCLEOTIDE SEQUENCE [LARGE SCALE GENOMIC DNA]</scope>
    <source>
        <strain evidence="3 4">HHB12029</strain>
    </source>
</reference>
<dbReference type="InterPro" id="IPR036291">
    <property type="entry name" value="NAD(P)-bd_dom_sf"/>
</dbReference>
<dbReference type="GO" id="GO:0016491">
    <property type="term" value="F:oxidoreductase activity"/>
    <property type="evidence" value="ECO:0007669"/>
    <property type="project" value="UniProtKB-KW"/>
</dbReference>
<dbReference type="Pfam" id="PF00106">
    <property type="entry name" value="adh_short"/>
    <property type="match status" value="1"/>
</dbReference>
<accession>A0A165QJ71</accession>
<sequence length="315" mass="34594">MQSLFVGQSQNSPPKPKWDAERDMPDLTGYVTIVTGFNVGIGKETAKALLRKNAKVYGAARSKAKAEAAIADLRASSGGKGEIVYLELDLADLASVKRAAEEFLSHESNLDILFNNAGVMVPPIDQLTTQGYDLQFGTNVLGHFYFTKLLLPALLASTHGARTLHTSSSASQWGTIDFKTFKDGPERRKKSRPWLYGQSKLGNVFVAKEFGKRYADRGLVSTSMNPGNINTELQRHMGNPSFMEKLNEWFLYSPALGAVTQLYAGTAPEAKDLNGAYLIPFARVGKPNPMALDAALAQKVWDWLEEQVSEFEKGQ</sequence>
<name>A0A165QJ71_EXIGL</name>
<evidence type="ECO:0000313" key="4">
    <source>
        <dbReference type="Proteomes" id="UP000077266"/>
    </source>
</evidence>
<feature type="region of interest" description="Disordered" evidence="2">
    <location>
        <begin position="1"/>
        <end position="22"/>
    </location>
</feature>
<keyword evidence="4" id="KW-1185">Reference proteome</keyword>
<protein>
    <submittedName>
        <fullName evidence="3">NAD(P)-binding protein</fullName>
    </submittedName>
</protein>
<dbReference type="FunCoup" id="A0A165QJ71">
    <property type="interactions" value="196"/>
</dbReference>
<dbReference type="PANTHER" id="PTHR43157:SF31">
    <property type="entry name" value="PHOSPHATIDYLINOSITOL-GLYCAN BIOSYNTHESIS CLASS F PROTEIN"/>
    <property type="match status" value="1"/>
</dbReference>
<dbReference type="OrthoDB" id="191139at2759"/>
<organism evidence="3 4">
    <name type="scientific">Exidia glandulosa HHB12029</name>
    <dbReference type="NCBI Taxonomy" id="1314781"/>
    <lineage>
        <taxon>Eukaryota</taxon>
        <taxon>Fungi</taxon>
        <taxon>Dikarya</taxon>
        <taxon>Basidiomycota</taxon>
        <taxon>Agaricomycotina</taxon>
        <taxon>Agaricomycetes</taxon>
        <taxon>Auriculariales</taxon>
        <taxon>Exidiaceae</taxon>
        <taxon>Exidia</taxon>
    </lineage>
</organism>
<keyword evidence="1" id="KW-0560">Oxidoreductase</keyword>
<evidence type="ECO:0000313" key="3">
    <source>
        <dbReference type="EMBL" id="KZW03701.1"/>
    </source>
</evidence>
<dbReference type="PRINTS" id="PR00081">
    <property type="entry name" value="GDHRDH"/>
</dbReference>
<dbReference type="EMBL" id="KV425882">
    <property type="protein sequence ID" value="KZW03701.1"/>
    <property type="molecule type" value="Genomic_DNA"/>
</dbReference>
<evidence type="ECO:0000256" key="2">
    <source>
        <dbReference type="SAM" id="MobiDB-lite"/>
    </source>
</evidence>
<feature type="compositionally biased region" description="Polar residues" evidence="2">
    <location>
        <begin position="1"/>
        <end position="12"/>
    </location>
</feature>
<evidence type="ECO:0000256" key="1">
    <source>
        <dbReference type="ARBA" id="ARBA00023002"/>
    </source>
</evidence>
<dbReference type="STRING" id="1314781.A0A165QJ71"/>
<dbReference type="Proteomes" id="UP000077266">
    <property type="component" value="Unassembled WGS sequence"/>
</dbReference>
<dbReference type="InterPro" id="IPR002347">
    <property type="entry name" value="SDR_fam"/>
</dbReference>
<proteinExistence type="predicted"/>
<gene>
    <name evidence="3" type="ORF">EXIGLDRAFT_599876</name>
</gene>
<dbReference type="Gene3D" id="3.40.50.720">
    <property type="entry name" value="NAD(P)-binding Rossmann-like Domain"/>
    <property type="match status" value="1"/>
</dbReference>